<dbReference type="AlphaFoldDB" id="A0A1Q3CMF7"/>
<reference evidence="3" key="1">
    <citation type="submission" date="2016-04" db="EMBL/GenBank/DDBJ databases">
        <title>Cephalotus genome sequencing.</title>
        <authorList>
            <person name="Fukushima K."/>
            <person name="Hasebe M."/>
            <person name="Fang X."/>
        </authorList>
    </citation>
    <scope>NUCLEOTIDE SEQUENCE [LARGE SCALE GENOMIC DNA]</scope>
    <source>
        <strain evidence="3">cv. St1</strain>
    </source>
</reference>
<organism evidence="2 3">
    <name type="scientific">Cephalotus follicularis</name>
    <name type="common">Albany pitcher plant</name>
    <dbReference type="NCBI Taxonomy" id="3775"/>
    <lineage>
        <taxon>Eukaryota</taxon>
        <taxon>Viridiplantae</taxon>
        <taxon>Streptophyta</taxon>
        <taxon>Embryophyta</taxon>
        <taxon>Tracheophyta</taxon>
        <taxon>Spermatophyta</taxon>
        <taxon>Magnoliopsida</taxon>
        <taxon>eudicotyledons</taxon>
        <taxon>Gunneridae</taxon>
        <taxon>Pentapetalae</taxon>
        <taxon>rosids</taxon>
        <taxon>fabids</taxon>
        <taxon>Oxalidales</taxon>
        <taxon>Cephalotaceae</taxon>
        <taxon>Cephalotus</taxon>
    </lineage>
</organism>
<keyword evidence="1" id="KW-0812">Transmembrane</keyword>
<accession>A0A1Q3CMF7</accession>
<keyword evidence="1" id="KW-1133">Transmembrane helix</keyword>
<proteinExistence type="predicted"/>
<comment type="caution">
    <text evidence="2">The sequence shown here is derived from an EMBL/GenBank/DDBJ whole genome shotgun (WGS) entry which is preliminary data.</text>
</comment>
<dbReference type="InParanoid" id="A0A1Q3CMF7"/>
<protein>
    <submittedName>
        <fullName evidence="2">Uncharacterized protein</fullName>
    </submittedName>
</protein>
<evidence type="ECO:0000313" key="3">
    <source>
        <dbReference type="Proteomes" id="UP000187406"/>
    </source>
</evidence>
<feature type="transmembrane region" description="Helical" evidence="1">
    <location>
        <begin position="12"/>
        <end position="33"/>
    </location>
</feature>
<dbReference type="Proteomes" id="UP000187406">
    <property type="component" value="Unassembled WGS sequence"/>
</dbReference>
<keyword evidence="1" id="KW-0472">Membrane</keyword>
<dbReference type="EMBL" id="BDDD01002405">
    <property type="protein sequence ID" value="GAV81429.1"/>
    <property type="molecule type" value="Genomic_DNA"/>
</dbReference>
<name>A0A1Q3CMF7_CEPFO</name>
<evidence type="ECO:0000256" key="1">
    <source>
        <dbReference type="SAM" id="Phobius"/>
    </source>
</evidence>
<sequence length="114" mass="13619">MLSVLFFVAENVYVTPLALMLLTYYPYAFFPWFQICIQQVVWRSYFHWNLIWKTLIIEEKEQSSAQGVSNRSKRNHRKPAWMNDYISCIKVTRRISQRLIHQSQLNSSISSILT</sequence>
<evidence type="ECO:0000313" key="2">
    <source>
        <dbReference type="EMBL" id="GAV81429.1"/>
    </source>
</evidence>
<keyword evidence="3" id="KW-1185">Reference proteome</keyword>
<gene>
    <name evidence="2" type="ORF">CFOL_v3_24884</name>
</gene>